<evidence type="ECO:0000256" key="2">
    <source>
        <dbReference type="SAM" id="Phobius"/>
    </source>
</evidence>
<feature type="transmembrane region" description="Helical" evidence="2">
    <location>
        <begin position="300"/>
        <end position="324"/>
    </location>
</feature>
<evidence type="ECO:0000313" key="3">
    <source>
        <dbReference type="EMBL" id="QCK86433.1"/>
    </source>
</evidence>
<dbReference type="Pfam" id="PF05987">
    <property type="entry name" value="DUF898"/>
    <property type="match status" value="1"/>
</dbReference>
<evidence type="ECO:0000313" key="4">
    <source>
        <dbReference type="Proteomes" id="UP000298588"/>
    </source>
</evidence>
<feature type="transmembrane region" description="Helical" evidence="2">
    <location>
        <begin position="130"/>
        <end position="151"/>
    </location>
</feature>
<dbReference type="AlphaFoldDB" id="A0A4D7QKC4"/>
<sequence>MTDAAAQAPVPGPWGPRSTAGAMAAAEAASRAAAMPPGWTEAGGPPPPTGWVNPAIAMPQPPNTAAMTFTGLGGSLFGLLTMGFLLQLVTLGLYRFWLITDVRRFYWSHTMVGAEAIGYTGRGLELFKGFLIALAILVPLKAGAFFLALGLPQADMVISIALFLILIFLGQFAAYAGRRYRLARTAWRGLRLRMTGSAWAYAAKAFGLSLIVIATLGLALPWTTAYLERIKMRETWYGDVQGDFTGEPFQLFKSGIIIWAIGFGLPLVMVYQALSGTPSGFFEALWHDARQGDFSPRGPIAVAFIALTGAIVLSGVIAVLLFPAFQAVLFRWRMSGTRLGGASLVSNLTIGRSYRVYGLGMLAAMGCMMVFSLSLTIVLGGLAYTFSTFGSASGTGIAAMVFIVLAYLLSFGAFWIFKQVFIDLRLHRARVNSIAVLGIAALDGVAARNVDASAMGDSLGDAVDIGIGF</sequence>
<feature type="transmembrane region" description="Helical" evidence="2">
    <location>
        <begin position="198"/>
        <end position="222"/>
    </location>
</feature>
<keyword evidence="2" id="KW-0472">Membrane</keyword>
<dbReference type="RefSeq" id="WP_137099764.1">
    <property type="nucleotide sequence ID" value="NZ_CP039865.1"/>
</dbReference>
<feature type="transmembrane region" description="Helical" evidence="2">
    <location>
        <begin position="256"/>
        <end position="274"/>
    </location>
</feature>
<dbReference type="KEGG" id="paqt:E8L99_12045"/>
<dbReference type="InterPro" id="IPR010295">
    <property type="entry name" value="DUF898"/>
</dbReference>
<feature type="region of interest" description="Disordered" evidence="1">
    <location>
        <begin position="1"/>
        <end position="21"/>
    </location>
</feature>
<keyword evidence="4" id="KW-1185">Reference proteome</keyword>
<name>A0A4D7QKC4_9HYPH</name>
<dbReference type="Proteomes" id="UP000298588">
    <property type="component" value="Chromosome"/>
</dbReference>
<proteinExistence type="predicted"/>
<dbReference type="OrthoDB" id="7462354at2"/>
<keyword evidence="2" id="KW-1133">Transmembrane helix</keyword>
<protein>
    <submittedName>
        <fullName evidence="3">DUF898 domain-containing protein</fullName>
    </submittedName>
</protein>
<dbReference type="EMBL" id="CP039865">
    <property type="protein sequence ID" value="QCK86433.1"/>
    <property type="molecule type" value="Genomic_DNA"/>
</dbReference>
<feature type="transmembrane region" description="Helical" evidence="2">
    <location>
        <begin position="157"/>
        <end position="177"/>
    </location>
</feature>
<feature type="transmembrane region" description="Helical" evidence="2">
    <location>
        <begin position="396"/>
        <end position="417"/>
    </location>
</feature>
<accession>A0A4D7QKC4</accession>
<keyword evidence="2" id="KW-0812">Transmembrane</keyword>
<organism evidence="3 4">
    <name type="scientific">Phreatobacter aquaticus</name>
    <dbReference type="NCBI Taxonomy" id="2570229"/>
    <lineage>
        <taxon>Bacteria</taxon>
        <taxon>Pseudomonadati</taxon>
        <taxon>Pseudomonadota</taxon>
        <taxon>Alphaproteobacteria</taxon>
        <taxon>Hyphomicrobiales</taxon>
        <taxon>Phreatobacteraceae</taxon>
        <taxon>Phreatobacter</taxon>
    </lineage>
</organism>
<feature type="transmembrane region" description="Helical" evidence="2">
    <location>
        <begin position="362"/>
        <end position="384"/>
    </location>
</feature>
<feature type="transmembrane region" description="Helical" evidence="2">
    <location>
        <begin position="76"/>
        <end position="97"/>
    </location>
</feature>
<gene>
    <name evidence="3" type="ORF">E8L99_12045</name>
</gene>
<reference evidence="3 4" key="1">
    <citation type="submission" date="2019-04" db="EMBL/GenBank/DDBJ databases">
        <title>Phreatobacter aquaticus sp. nov.</title>
        <authorList>
            <person name="Choi A."/>
            <person name="Baek K."/>
        </authorList>
    </citation>
    <scope>NUCLEOTIDE SEQUENCE [LARGE SCALE GENOMIC DNA]</scope>
    <source>
        <strain evidence="3 4">NMCR1094</strain>
    </source>
</reference>
<evidence type="ECO:0000256" key="1">
    <source>
        <dbReference type="SAM" id="MobiDB-lite"/>
    </source>
</evidence>